<proteinExistence type="predicted"/>
<feature type="region of interest" description="Disordered" evidence="1">
    <location>
        <begin position="288"/>
        <end position="325"/>
    </location>
</feature>
<dbReference type="AlphaFoldDB" id="W2ZLQ2"/>
<sequence>MEHAVFASVPPGQQETLKKLMSLLGPEGIAHLASQGPEAVSARQEAFACYEKALLEHVQERVSATTSVASSAAASSTLEWSNKPKPLMLSVVTFEGKEGENLLLWTREVEMAMGSALLQSEQQRVALVISKFGGRAREWALTCGTAVDAAFPTWNQLKQQLLRGKKELLDYVQELRTVIAGMASSPLPEVVAVTVFMEGLRTGAARTEVFRVHPASFEEAVNVALNAEYNFKSARLGWRAALQHPSMLYVREHPPLEAKLPGTQQGPGSTEPKHRFEPPRWVVAGKRRNPVGAGCRTGEELGSVGPPGGWRERHSAPQRAKLSNSRGECKPGLLVVQANVKGFDKPWRVLIDSGASGSYVCRSTVDGYQQYVEARREPRRDKISVRLATGTLVTVSKVSIDLNMKFLDFDSVERCLVLDLDERYDLILGMAWLESHEPWIGWKSKTLGATRSSPSGALAIHEPTSARRQKRYWREHATDSHGVCGVARYPPRGISRVADPPLCPKDRRGTARKPLSGTRMVADPPLSVSNDTVPSPRSQSALAPRQTDDDVALQPSSGRARAWRERRKRRRASVAFMTLDEGSSVLSDGAPHDCSEQLYTLVNEATGDVDGDIRLERLPSVDALLELDEMSVGEFGEAL</sequence>
<reference evidence="2 3" key="1">
    <citation type="submission" date="2013-11" db="EMBL/GenBank/DDBJ databases">
        <title>The Genome Sequence of Phytophthora parasitica P10297.</title>
        <authorList>
            <consortium name="The Broad Institute Genomics Platform"/>
            <person name="Russ C."/>
            <person name="Tyler B."/>
            <person name="Panabieres F."/>
            <person name="Shan W."/>
            <person name="Tripathy S."/>
            <person name="Grunwald N."/>
            <person name="Machado M."/>
            <person name="Johnson C.S."/>
            <person name="Walker B."/>
            <person name="Young S.K."/>
            <person name="Zeng Q."/>
            <person name="Gargeya S."/>
            <person name="Fitzgerald M."/>
            <person name="Haas B."/>
            <person name="Abouelleil A."/>
            <person name="Allen A.W."/>
            <person name="Alvarado L."/>
            <person name="Arachchi H.M."/>
            <person name="Berlin A.M."/>
            <person name="Chapman S.B."/>
            <person name="Gainer-Dewar J."/>
            <person name="Goldberg J."/>
            <person name="Griggs A."/>
            <person name="Gujja S."/>
            <person name="Hansen M."/>
            <person name="Howarth C."/>
            <person name="Imamovic A."/>
            <person name="Ireland A."/>
            <person name="Larimer J."/>
            <person name="McCowan C."/>
            <person name="Murphy C."/>
            <person name="Pearson M."/>
            <person name="Poon T.W."/>
            <person name="Priest M."/>
            <person name="Roberts A."/>
            <person name="Saif S."/>
            <person name="Shea T."/>
            <person name="Sisk P."/>
            <person name="Sykes S."/>
            <person name="Wortman J."/>
            <person name="Nusbaum C."/>
            <person name="Birren B."/>
        </authorList>
    </citation>
    <scope>NUCLEOTIDE SEQUENCE [LARGE SCALE GENOMIC DNA]</scope>
    <source>
        <strain evidence="2 3">P10297</strain>
    </source>
</reference>
<evidence type="ECO:0000313" key="2">
    <source>
        <dbReference type="EMBL" id="ETP48307.1"/>
    </source>
</evidence>
<gene>
    <name evidence="2" type="ORF">F442_05923</name>
</gene>
<dbReference type="Gene3D" id="2.40.70.10">
    <property type="entry name" value="Acid Proteases"/>
    <property type="match status" value="1"/>
</dbReference>
<dbReference type="InterPro" id="IPR021109">
    <property type="entry name" value="Peptidase_aspartic_dom_sf"/>
</dbReference>
<evidence type="ECO:0000256" key="1">
    <source>
        <dbReference type="SAM" id="MobiDB-lite"/>
    </source>
</evidence>
<organism evidence="2 3">
    <name type="scientific">Phytophthora nicotianae P10297</name>
    <dbReference type="NCBI Taxonomy" id="1317064"/>
    <lineage>
        <taxon>Eukaryota</taxon>
        <taxon>Sar</taxon>
        <taxon>Stramenopiles</taxon>
        <taxon>Oomycota</taxon>
        <taxon>Peronosporomycetes</taxon>
        <taxon>Peronosporales</taxon>
        <taxon>Peronosporaceae</taxon>
        <taxon>Phytophthora</taxon>
    </lineage>
</organism>
<dbReference type="Proteomes" id="UP000018948">
    <property type="component" value="Unassembled WGS sequence"/>
</dbReference>
<dbReference type="OrthoDB" id="121213at2759"/>
<protein>
    <recommendedName>
        <fullName evidence="4">Retrotransposon gag domain-containing protein</fullName>
    </recommendedName>
</protein>
<dbReference type="Pfam" id="PF08284">
    <property type="entry name" value="RVP_2"/>
    <property type="match status" value="1"/>
</dbReference>
<comment type="caution">
    <text evidence="2">The sequence shown here is derived from an EMBL/GenBank/DDBJ whole genome shotgun (WGS) entry which is preliminary data.</text>
</comment>
<evidence type="ECO:0008006" key="4">
    <source>
        <dbReference type="Google" id="ProtNLM"/>
    </source>
</evidence>
<dbReference type="CDD" id="cd00303">
    <property type="entry name" value="retropepsin_like"/>
    <property type="match status" value="1"/>
</dbReference>
<dbReference type="PANTHER" id="PTHR15503">
    <property type="entry name" value="LDOC1 RELATED"/>
    <property type="match status" value="1"/>
</dbReference>
<dbReference type="PANTHER" id="PTHR15503:SF22">
    <property type="entry name" value="TRANSPOSON TY3-I GAG POLYPROTEIN"/>
    <property type="match status" value="1"/>
</dbReference>
<feature type="compositionally biased region" description="Polar residues" evidence="1">
    <location>
        <begin position="527"/>
        <end position="541"/>
    </location>
</feature>
<evidence type="ECO:0000313" key="3">
    <source>
        <dbReference type="Proteomes" id="UP000018948"/>
    </source>
</evidence>
<dbReference type="EMBL" id="ANIY01001252">
    <property type="protein sequence ID" value="ETP48307.1"/>
    <property type="molecule type" value="Genomic_DNA"/>
</dbReference>
<accession>W2ZLQ2</accession>
<name>W2ZLQ2_PHYNI</name>
<dbReference type="InterPro" id="IPR032567">
    <property type="entry name" value="RTL1-rel"/>
</dbReference>
<feature type="region of interest" description="Disordered" evidence="1">
    <location>
        <begin position="495"/>
        <end position="565"/>
    </location>
</feature>